<organism evidence="2 3">
    <name type="scientific">Lolium multiflorum</name>
    <name type="common">Italian ryegrass</name>
    <name type="synonym">Lolium perenne subsp. multiflorum</name>
    <dbReference type="NCBI Taxonomy" id="4521"/>
    <lineage>
        <taxon>Eukaryota</taxon>
        <taxon>Viridiplantae</taxon>
        <taxon>Streptophyta</taxon>
        <taxon>Embryophyta</taxon>
        <taxon>Tracheophyta</taxon>
        <taxon>Spermatophyta</taxon>
        <taxon>Magnoliopsida</taxon>
        <taxon>Liliopsida</taxon>
        <taxon>Poales</taxon>
        <taxon>Poaceae</taxon>
        <taxon>BOP clade</taxon>
        <taxon>Pooideae</taxon>
        <taxon>Poodae</taxon>
        <taxon>Poeae</taxon>
        <taxon>Poeae Chloroplast Group 2 (Poeae type)</taxon>
        <taxon>Loliodinae</taxon>
        <taxon>Loliinae</taxon>
        <taxon>Lolium</taxon>
    </lineage>
</organism>
<dbReference type="AlphaFoldDB" id="A0AAD8SGI6"/>
<protein>
    <submittedName>
        <fullName evidence="2">Uncharacterized protein</fullName>
    </submittedName>
</protein>
<evidence type="ECO:0000313" key="2">
    <source>
        <dbReference type="EMBL" id="KAK1651011.1"/>
    </source>
</evidence>
<reference evidence="2" key="1">
    <citation type="submission" date="2023-07" db="EMBL/GenBank/DDBJ databases">
        <title>A chromosome-level genome assembly of Lolium multiflorum.</title>
        <authorList>
            <person name="Chen Y."/>
            <person name="Copetti D."/>
            <person name="Kolliker R."/>
            <person name="Studer B."/>
        </authorList>
    </citation>
    <scope>NUCLEOTIDE SEQUENCE</scope>
    <source>
        <strain evidence="2">02402/16</strain>
        <tissue evidence="2">Leaf</tissue>
    </source>
</reference>
<dbReference type="PANTHER" id="PTHR47150">
    <property type="entry name" value="OS12G0169200 PROTEIN"/>
    <property type="match status" value="1"/>
</dbReference>
<feature type="region of interest" description="Disordered" evidence="1">
    <location>
        <begin position="59"/>
        <end position="111"/>
    </location>
</feature>
<feature type="region of interest" description="Disordered" evidence="1">
    <location>
        <begin position="1"/>
        <end position="32"/>
    </location>
</feature>
<dbReference type="PANTHER" id="PTHR47150:SF7">
    <property type="entry name" value="NUCLEASE"/>
    <property type="match status" value="1"/>
</dbReference>
<dbReference type="Proteomes" id="UP001231189">
    <property type="component" value="Unassembled WGS sequence"/>
</dbReference>
<evidence type="ECO:0000256" key="1">
    <source>
        <dbReference type="SAM" id="MobiDB-lite"/>
    </source>
</evidence>
<dbReference type="InterPro" id="IPR006912">
    <property type="entry name" value="Harbinger_derived_prot"/>
</dbReference>
<dbReference type="EMBL" id="JAUUTY010000004">
    <property type="protein sequence ID" value="KAK1651011.1"/>
    <property type="molecule type" value="Genomic_DNA"/>
</dbReference>
<feature type="region of interest" description="Disordered" evidence="1">
    <location>
        <begin position="428"/>
        <end position="463"/>
    </location>
</feature>
<evidence type="ECO:0000313" key="3">
    <source>
        <dbReference type="Proteomes" id="UP001231189"/>
    </source>
</evidence>
<accession>A0AAD8SGI6</accession>
<gene>
    <name evidence="2" type="ORF">QYE76_068816</name>
</gene>
<proteinExistence type="predicted"/>
<feature type="compositionally biased region" description="Basic residues" evidence="1">
    <location>
        <begin position="84"/>
        <end position="96"/>
    </location>
</feature>
<dbReference type="Pfam" id="PF04827">
    <property type="entry name" value="Plant_tran"/>
    <property type="match status" value="1"/>
</dbReference>
<sequence length="463" mass="50348">MGPNGQNPAQRGPIPKTDGAASDRRNPPKFGRVCVAADTKGWSLASSLVRPARCRLPKHKPVAHISPPLRRHPRTGDLGARDAGHRRRDAGKRGGSRGRGPALLSPRRSQSEDAAAGAVVLSTAATPPAVRSCAVSAGGELSCSCFQTASRLRRPCLQIMVDSDDEYYFKNFIDTSSKRSPTTIFSRMLRCSSTSTLSRRFPCTGGPCRAAPPWTAKENAATTSSTETTSNRRQFSCRHCFASFRMTRPLFRRIMDGVKIYDDYFRAKVDALGKVGLSSYQKCTAAIRMLAYGVDFVDEYTRMSESTAPESMYRFCRAVIGSFGEQYLRQPNAEDTARLLSINAARGFPRMLGSIDCMHWEWKNCPFGWRGIHSRGSSHTHIRNTLGLLPAFFIWGSSAPGRDAMDNGERKENPPPKRGSIIKAIITDLTGGGGDSKKSPGTTTSPGCDGGKDGNSNGGGSYY</sequence>
<keyword evidence="3" id="KW-1185">Reference proteome</keyword>
<name>A0AAD8SGI6_LOLMU</name>
<comment type="caution">
    <text evidence="2">The sequence shown here is derived from an EMBL/GenBank/DDBJ whole genome shotgun (WGS) entry which is preliminary data.</text>
</comment>